<gene>
    <name evidence="2" type="ordered locus">Halha_1025</name>
</gene>
<dbReference type="STRING" id="748449.Halha_1025"/>
<evidence type="ECO:0000256" key="1">
    <source>
        <dbReference type="SAM" id="SignalP"/>
    </source>
</evidence>
<dbReference type="OrthoDB" id="2112401at2"/>
<sequence>MLNRKSFVLIVGIVLLFSSSTVASNFNLGVGNNNLKVTNFSFKQQDYILLDVGYGVDKYTGYGLEVLTGAKQGLLGLEYQFLPHQLRNKRKLNYALKLGLVSGTVFNESARSFKAGFIVEKELEMKDIYFNFDVIASSEPVIDAEVGISGKIANGILGVLGGKVITKQDESSSSINYGIKMEF</sequence>
<dbReference type="AlphaFoldDB" id="L0K7J6"/>
<keyword evidence="3" id="KW-1185">Reference proteome</keyword>
<dbReference type="KEGG" id="hhl:Halha_1025"/>
<dbReference type="HOGENOM" id="CLU_1473229_0_0_9"/>
<feature type="signal peptide" evidence="1">
    <location>
        <begin position="1"/>
        <end position="23"/>
    </location>
</feature>
<protein>
    <recommendedName>
        <fullName evidence="4">Outer membrane protein beta-barrel domain-containing protein</fullName>
    </recommendedName>
</protein>
<dbReference type="RefSeq" id="WP_015326711.1">
    <property type="nucleotide sequence ID" value="NC_019978.1"/>
</dbReference>
<evidence type="ECO:0000313" key="3">
    <source>
        <dbReference type="Proteomes" id="UP000010880"/>
    </source>
</evidence>
<accession>L0K7J6</accession>
<evidence type="ECO:0008006" key="4">
    <source>
        <dbReference type="Google" id="ProtNLM"/>
    </source>
</evidence>
<reference evidence="3" key="1">
    <citation type="submission" date="2012-02" db="EMBL/GenBank/DDBJ databases">
        <title>The complete genome of Halobacteroides halobius DSM 5150.</title>
        <authorList>
            <person name="Lucas S."/>
            <person name="Copeland A."/>
            <person name="Lapidus A."/>
            <person name="Glavina del Rio T."/>
            <person name="Dalin E."/>
            <person name="Tice H."/>
            <person name="Bruce D."/>
            <person name="Goodwin L."/>
            <person name="Pitluck S."/>
            <person name="Peters L."/>
            <person name="Mikhailova N."/>
            <person name="Gu W."/>
            <person name="Kyrpides N."/>
            <person name="Mavromatis K."/>
            <person name="Ivanova N."/>
            <person name="Brettin T."/>
            <person name="Detter J.C."/>
            <person name="Han C."/>
            <person name="Larimer F."/>
            <person name="Land M."/>
            <person name="Hauser L."/>
            <person name="Markowitz V."/>
            <person name="Cheng J.-F."/>
            <person name="Hugenholtz P."/>
            <person name="Woyke T."/>
            <person name="Wu D."/>
            <person name="Tindall B."/>
            <person name="Pomrenke H."/>
            <person name="Brambilla E."/>
            <person name="Klenk H.-P."/>
            <person name="Eisen J.A."/>
        </authorList>
    </citation>
    <scope>NUCLEOTIDE SEQUENCE [LARGE SCALE GENOMIC DNA]</scope>
    <source>
        <strain evidence="3">ATCC 35273 / DSM 5150 / MD-1</strain>
    </source>
</reference>
<evidence type="ECO:0000313" key="2">
    <source>
        <dbReference type="EMBL" id="AGB40986.1"/>
    </source>
</evidence>
<name>L0K7J6_HALHC</name>
<organism evidence="2 3">
    <name type="scientific">Halobacteroides halobius (strain ATCC 35273 / DSM 5150 / MD-1)</name>
    <dbReference type="NCBI Taxonomy" id="748449"/>
    <lineage>
        <taxon>Bacteria</taxon>
        <taxon>Bacillati</taxon>
        <taxon>Bacillota</taxon>
        <taxon>Clostridia</taxon>
        <taxon>Halanaerobiales</taxon>
        <taxon>Halobacteroidaceae</taxon>
        <taxon>Halobacteroides</taxon>
    </lineage>
</organism>
<dbReference type="Proteomes" id="UP000010880">
    <property type="component" value="Chromosome"/>
</dbReference>
<keyword evidence="1" id="KW-0732">Signal</keyword>
<proteinExistence type="predicted"/>
<feature type="chain" id="PRO_5003944394" description="Outer membrane protein beta-barrel domain-containing protein" evidence="1">
    <location>
        <begin position="24"/>
        <end position="183"/>
    </location>
</feature>
<dbReference type="EMBL" id="CP003359">
    <property type="protein sequence ID" value="AGB40986.1"/>
    <property type="molecule type" value="Genomic_DNA"/>
</dbReference>